<comment type="similarity">
    <text evidence="2">Belongs to the FlgN family.</text>
</comment>
<evidence type="ECO:0000256" key="5">
    <source>
        <dbReference type="SAM" id="MobiDB-lite"/>
    </source>
</evidence>
<keyword evidence="7" id="KW-1185">Reference proteome</keyword>
<evidence type="ECO:0000256" key="4">
    <source>
        <dbReference type="SAM" id="Coils"/>
    </source>
</evidence>
<feature type="region of interest" description="Disordered" evidence="5">
    <location>
        <begin position="150"/>
        <end position="172"/>
    </location>
</feature>
<evidence type="ECO:0000256" key="2">
    <source>
        <dbReference type="ARBA" id="ARBA00007703"/>
    </source>
</evidence>
<evidence type="ECO:0000313" key="6">
    <source>
        <dbReference type="EMBL" id="AQT66916.1"/>
    </source>
</evidence>
<dbReference type="KEGG" id="alus:STSP2_00054"/>
<dbReference type="EMBL" id="CP019791">
    <property type="protein sequence ID" value="AQT66916.1"/>
    <property type="molecule type" value="Genomic_DNA"/>
</dbReference>
<sequence>MNANGNLYQLADELIEVLDEDIRHLEGSLERLDTLRAMTITRDETGLNELLETIRIQANRYSAVEQKRQQLRTQIAALLGSSFDDTDLSLIAKALAGEKSQAVKTRQDRLAELVGKMNVEHAATAMLLAECSRFNQQILNSILCTKSSEGTTYSRQGAKNENRTSGMMNMRL</sequence>
<name>A0A1U9NHD4_9BACT</name>
<feature type="coiled-coil region" evidence="4">
    <location>
        <begin position="15"/>
        <end position="67"/>
    </location>
</feature>
<dbReference type="Gene3D" id="1.20.58.300">
    <property type="entry name" value="FlgN-like"/>
    <property type="match status" value="1"/>
</dbReference>
<dbReference type="Pfam" id="PF05130">
    <property type="entry name" value="FlgN"/>
    <property type="match status" value="1"/>
</dbReference>
<gene>
    <name evidence="6" type="ORF">STSP2_00054</name>
</gene>
<dbReference type="InterPro" id="IPR036679">
    <property type="entry name" value="FlgN-like_sf"/>
</dbReference>
<comment type="function">
    <text evidence="1">Required for the efficient initiation of filament assembly.</text>
</comment>
<proteinExistence type="inferred from homology"/>
<organism evidence="6 7">
    <name type="scientific">Anaerohalosphaera lusitana</name>
    <dbReference type="NCBI Taxonomy" id="1936003"/>
    <lineage>
        <taxon>Bacteria</taxon>
        <taxon>Pseudomonadati</taxon>
        <taxon>Planctomycetota</taxon>
        <taxon>Phycisphaerae</taxon>
        <taxon>Sedimentisphaerales</taxon>
        <taxon>Anaerohalosphaeraceae</taxon>
        <taxon>Anaerohalosphaera</taxon>
    </lineage>
</organism>
<protein>
    <submittedName>
        <fullName evidence="6">FlgN protein</fullName>
    </submittedName>
</protein>
<dbReference type="AlphaFoldDB" id="A0A1U9NHD4"/>
<dbReference type="InterPro" id="IPR007809">
    <property type="entry name" value="FlgN-like"/>
</dbReference>
<evidence type="ECO:0000256" key="1">
    <source>
        <dbReference type="ARBA" id="ARBA00002397"/>
    </source>
</evidence>
<accession>A0A1U9NHD4</accession>
<keyword evidence="3" id="KW-1005">Bacterial flagellum biogenesis</keyword>
<reference evidence="7" key="1">
    <citation type="submission" date="2017-02" db="EMBL/GenBank/DDBJ databases">
        <title>Comparative genomics and description of representatives of a novel lineage of planctomycetes thriving in anoxic sediments.</title>
        <authorList>
            <person name="Spring S."/>
            <person name="Bunk B."/>
            <person name="Sproer C."/>
        </authorList>
    </citation>
    <scope>NUCLEOTIDE SEQUENCE [LARGE SCALE GENOMIC DNA]</scope>
    <source>
        <strain evidence="7">ST-NAGAB-D1</strain>
    </source>
</reference>
<dbReference type="Proteomes" id="UP000189674">
    <property type="component" value="Chromosome"/>
</dbReference>
<dbReference type="GO" id="GO:0044780">
    <property type="term" value="P:bacterial-type flagellum assembly"/>
    <property type="evidence" value="ECO:0007669"/>
    <property type="project" value="InterPro"/>
</dbReference>
<keyword evidence="4" id="KW-0175">Coiled coil</keyword>
<dbReference type="STRING" id="1936003.STSP2_00054"/>
<dbReference type="RefSeq" id="WP_146658756.1">
    <property type="nucleotide sequence ID" value="NZ_CP019791.1"/>
</dbReference>
<dbReference type="SUPFAM" id="SSF140566">
    <property type="entry name" value="FlgN-like"/>
    <property type="match status" value="1"/>
</dbReference>
<evidence type="ECO:0000256" key="3">
    <source>
        <dbReference type="ARBA" id="ARBA00022795"/>
    </source>
</evidence>
<evidence type="ECO:0000313" key="7">
    <source>
        <dbReference type="Proteomes" id="UP000189674"/>
    </source>
</evidence>